<organism evidence="1 2">
    <name type="scientific">Hungatella hathewayi</name>
    <dbReference type="NCBI Taxonomy" id="154046"/>
    <lineage>
        <taxon>Bacteria</taxon>
        <taxon>Bacillati</taxon>
        <taxon>Bacillota</taxon>
        <taxon>Clostridia</taxon>
        <taxon>Lachnospirales</taxon>
        <taxon>Lachnospiraceae</taxon>
        <taxon>Hungatella</taxon>
    </lineage>
</organism>
<proteinExistence type="predicted"/>
<reference evidence="1 2" key="1">
    <citation type="submission" date="2018-08" db="EMBL/GenBank/DDBJ databases">
        <title>A genome reference for cultivated species of the human gut microbiota.</title>
        <authorList>
            <person name="Zou Y."/>
            <person name="Xue W."/>
            <person name="Luo G."/>
        </authorList>
    </citation>
    <scope>NUCLEOTIDE SEQUENCE [LARGE SCALE GENOMIC DNA]</scope>
    <source>
        <strain evidence="1 2">AF19-21</strain>
    </source>
</reference>
<dbReference type="Proteomes" id="UP000261111">
    <property type="component" value="Unassembled WGS sequence"/>
</dbReference>
<gene>
    <name evidence="1" type="ORF">DWX41_20800</name>
</gene>
<comment type="caution">
    <text evidence="1">The sequence shown here is derived from an EMBL/GenBank/DDBJ whole genome shotgun (WGS) entry which is preliminary data.</text>
</comment>
<name>A0A3E2WG15_9FIRM</name>
<accession>A0A3E2WG15</accession>
<sequence length="82" mass="8622">MYPEKFVRSTFLTILNGSASTGKGTIYLVVFGAADEAPAIVNIGGDETGLYPKLAKTASNCIYVAWSATATAGVHASLFKLY</sequence>
<dbReference type="RefSeq" id="WP_117441277.1">
    <property type="nucleotide sequence ID" value="NZ_QVIA01000034.1"/>
</dbReference>
<dbReference type="EMBL" id="QVIA01000034">
    <property type="protein sequence ID" value="RGC24851.1"/>
    <property type="molecule type" value="Genomic_DNA"/>
</dbReference>
<dbReference type="AlphaFoldDB" id="A0A3E2WG15"/>
<protein>
    <submittedName>
        <fullName evidence="1">Uncharacterized protein</fullName>
    </submittedName>
</protein>
<evidence type="ECO:0000313" key="2">
    <source>
        <dbReference type="Proteomes" id="UP000261111"/>
    </source>
</evidence>
<evidence type="ECO:0000313" key="1">
    <source>
        <dbReference type="EMBL" id="RGC24851.1"/>
    </source>
</evidence>